<sequence length="469" mass="50022">MINLTVGEIASIVNGQLSGDAKNENEIVSSAPFFDSRAPIPGGIFLALKGENLDGHDYVVEALNAGAVTSLTTREVGKSCIVVTDVIEALGNLAAEVRRRLPAMKVIGITGSQGKTTTKDIARHVLSLAGETVAPTQSFNNDLGVPLTLLRASEKTKFCILEMGARHLGDIARLVKIAKPDIGVVLVVGTAHIGEFGSRAGIAKTKSEMVTNLTADAIGILGTYDEYTPEMAKVTPAQVMLFGESTLCDVRGADIEIREGRAHFDLVTKAGREPVGLRLIGRHQVPNALAAASIATALGISLDKIAIGLSTAEIESEWRMEISEIGSILLINDSYNANPESMRAALETLRYFAQERGGRAWAFLGKMHELGESSEQDHRAITAFANKMEIDHIVAVRAPEYGNLAEGEKSSNSVVKHLSSFEEALAISAEITSGDVILVKGSRAEGLEKLSDALKTSLMRDHNEEETGL</sequence>
<dbReference type="AlphaFoldDB" id="A0A965GC47"/>
<feature type="binding site" evidence="10">
    <location>
        <begin position="111"/>
        <end position="117"/>
    </location>
    <ligand>
        <name>ATP</name>
        <dbReference type="ChEBI" id="CHEBI:30616"/>
    </ligand>
</feature>
<dbReference type="PANTHER" id="PTHR43024">
    <property type="entry name" value="UDP-N-ACETYLMURAMOYL-TRIPEPTIDE--D-ALANYL-D-ALANINE LIGASE"/>
    <property type="match status" value="1"/>
</dbReference>
<dbReference type="GO" id="GO:0047480">
    <property type="term" value="F:UDP-N-acetylmuramoyl-tripeptide-D-alanyl-D-alanine ligase activity"/>
    <property type="evidence" value="ECO:0007669"/>
    <property type="project" value="UniProtKB-UniRule"/>
</dbReference>
<keyword evidence="7 10" id="KW-0573">Peptidoglycan synthesis</keyword>
<evidence type="ECO:0000256" key="10">
    <source>
        <dbReference type="HAMAP-Rule" id="MF_02019"/>
    </source>
</evidence>
<evidence type="ECO:0000256" key="4">
    <source>
        <dbReference type="ARBA" id="ARBA00022741"/>
    </source>
</evidence>
<protein>
    <recommendedName>
        <fullName evidence="10 11">UDP-N-acetylmuramoyl-tripeptide--D-alanyl-D-alanine ligase</fullName>
        <ecNumber evidence="10 11">6.3.2.10</ecNumber>
    </recommendedName>
    <alternativeName>
        <fullName evidence="10">D-alanyl-D-alanine-adding enzyme</fullName>
    </alternativeName>
</protein>
<comment type="pathway">
    <text evidence="10 11">Cell wall biogenesis; peptidoglycan biosynthesis.</text>
</comment>
<dbReference type="InterPro" id="IPR035911">
    <property type="entry name" value="MurE/MurF_N"/>
</dbReference>
<dbReference type="Proteomes" id="UP000740727">
    <property type="component" value="Unassembled WGS sequence"/>
</dbReference>
<keyword evidence="8 10" id="KW-0131">Cell cycle</keyword>
<dbReference type="Gene3D" id="3.90.190.20">
    <property type="entry name" value="Mur ligase, C-terminal domain"/>
    <property type="match status" value="1"/>
</dbReference>
<organism evidence="14 15">
    <name type="scientific">Candidatus Fonsibacter lacus</name>
    <dbReference type="NCBI Taxonomy" id="2576439"/>
    <lineage>
        <taxon>Bacteria</taxon>
        <taxon>Pseudomonadati</taxon>
        <taxon>Pseudomonadota</taxon>
        <taxon>Alphaproteobacteria</taxon>
        <taxon>Candidatus Pelagibacterales</taxon>
        <taxon>Candidatus Pelagibacterales incertae sedis</taxon>
        <taxon>Candidatus Fonsibacter</taxon>
    </lineage>
</organism>
<name>A0A965GC47_9PROT</name>
<dbReference type="GO" id="GO:0005737">
    <property type="term" value="C:cytoplasm"/>
    <property type="evidence" value="ECO:0007669"/>
    <property type="project" value="UniProtKB-SubCell"/>
</dbReference>
<evidence type="ECO:0000259" key="12">
    <source>
        <dbReference type="Pfam" id="PF02875"/>
    </source>
</evidence>
<dbReference type="GO" id="GO:0008360">
    <property type="term" value="P:regulation of cell shape"/>
    <property type="evidence" value="ECO:0007669"/>
    <property type="project" value="UniProtKB-KW"/>
</dbReference>
<comment type="function">
    <text evidence="10 11">Involved in cell wall formation. Catalyzes the final step in the synthesis of UDP-N-acetylmuramoyl-pentapeptide, the precursor of murein.</text>
</comment>
<evidence type="ECO:0000256" key="6">
    <source>
        <dbReference type="ARBA" id="ARBA00022960"/>
    </source>
</evidence>
<evidence type="ECO:0000313" key="14">
    <source>
        <dbReference type="EMBL" id="NBR93568.1"/>
    </source>
</evidence>
<feature type="domain" description="Mur ligase C-terminal" evidence="12">
    <location>
        <begin position="319"/>
        <end position="443"/>
    </location>
</feature>
<dbReference type="PANTHER" id="PTHR43024:SF1">
    <property type="entry name" value="UDP-N-ACETYLMURAMOYL-TRIPEPTIDE--D-ALANYL-D-ALANINE LIGASE"/>
    <property type="match status" value="1"/>
</dbReference>
<keyword evidence="9 10" id="KW-0961">Cell wall biogenesis/degradation</keyword>
<keyword evidence="1 10" id="KW-0963">Cytoplasm</keyword>
<dbReference type="SUPFAM" id="SSF53623">
    <property type="entry name" value="MurD-like peptide ligases, catalytic domain"/>
    <property type="match status" value="1"/>
</dbReference>
<comment type="subcellular location">
    <subcellularLocation>
        <location evidence="10 11">Cytoplasm</location>
    </subcellularLocation>
</comment>
<dbReference type="HAMAP" id="MF_02019">
    <property type="entry name" value="MurF"/>
    <property type="match status" value="1"/>
</dbReference>
<dbReference type="GO" id="GO:0005524">
    <property type="term" value="F:ATP binding"/>
    <property type="evidence" value="ECO:0007669"/>
    <property type="project" value="UniProtKB-UniRule"/>
</dbReference>
<feature type="domain" description="Mur ligase central" evidence="13">
    <location>
        <begin position="109"/>
        <end position="294"/>
    </location>
</feature>
<dbReference type="InterPro" id="IPR036565">
    <property type="entry name" value="Mur-like_cat_sf"/>
</dbReference>
<keyword evidence="3 10" id="KW-0132">Cell division</keyword>
<accession>A0A965GC47</accession>
<evidence type="ECO:0000256" key="1">
    <source>
        <dbReference type="ARBA" id="ARBA00022490"/>
    </source>
</evidence>
<evidence type="ECO:0000256" key="9">
    <source>
        <dbReference type="ARBA" id="ARBA00023316"/>
    </source>
</evidence>
<evidence type="ECO:0000256" key="8">
    <source>
        <dbReference type="ARBA" id="ARBA00023306"/>
    </source>
</evidence>
<evidence type="ECO:0000313" key="15">
    <source>
        <dbReference type="Proteomes" id="UP000740727"/>
    </source>
</evidence>
<evidence type="ECO:0000259" key="13">
    <source>
        <dbReference type="Pfam" id="PF08245"/>
    </source>
</evidence>
<dbReference type="NCBIfam" id="TIGR01143">
    <property type="entry name" value="murF"/>
    <property type="match status" value="1"/>
</dbReference>
<evidence type="ECO:0000256" key="5">
    <source>
        <dbReference type="ARBA" id="ARBA00022840"/>
    </source>
</evidence>
<comment type="caution">
    <text evidence="14">The sequence shown here is derived from an EMBL/GenBank/DDBJ whole genome shotgun (WGS) entry which is preliminary data.</text>
</comment>
<evidence type="ECO:0000256" key="11">
    <source>
        <dbReference type="RuleBase" id="RU004136"/>
    </source>
</evidence>
<dbReference type="EC" id="6.3.2.10" evidence="10 11"/>
<reference evidence="14" key="1">
    <citation type="submission" date="2018-10" db="EMBL/GenBank/DDBJ databases">
        <title>Iterative Subtractive Binning of Freshwater Chronoseries Metagenomes Recovers Nearly Complete Genomes from over Four Hundred Novel Species.</title>
        <authorList>
            <person name="Rodriguez-R L.M."/>
            <person name="Tsementzi D."/>
            <person name="Luo C."/>
            <person name="Konstantinidis K.T."/>
        </authorList>
    </citation>
    <scope>NUCLEOTIDE SEQUENCE</scope>
    <source>
        <strain evidence="14">WB5_2A_028</strain>
    </source>
</reference>
<proteinExistence type="inferred from homology"/>
<evidence type="ECO:0000256" key="2">
    <source>
        <dbReference type="ARBA" id="ARBA00022598"/>
    </source>
</evidence>
<dbReference type="EMBL" id="RFXN01000011">
    <property type="protein sequence ID" value="NBR93568.1"/>
    <property type="molecule type" value="Genomic_DNA"/>
</dbReference>
<gene>
    <name evidence="10" type="primary">murF</name>
    <name evidence="14" type="ORF">EBT44_01740</name>
</gene>
<dbReference type="SUPFAM" id="SSF63418">
    <property type="entry name" value="MurE/MurF N-terminal domain"/>
    <property type="match status" value="1"/>
</dbReference>
<comment type="catalytic activity">
    <reaction evidence="10 11">
        <text>D-alanyl-D-alanine + UDP-N-acetyl-alpha-D-muramoyl-L-alanyl-gamma-D-glutamyl-meso-2,6-diaminopimelate + ATP = UDP-N-acetyl-alpha-D-muramoyl-L-alanyl-gamma-D-glutamyl-meso-2,6-diaminopimeloyl-D-alanyl-D-alanine + ADP + phosphate + H(+)</text>
        <dbReference type="Rhea" id="RHEA:28374"/>
        <dbReference type="ChEBI" id="CHEBI:15378"/>
        <dbReference type="ChEBI" id="CHEBI:30616"/>
        <dbReference type="ChEBI" id="CHEBI:43474"/>
        <dbReference type="ChEBI" id="CHEBI:57822"/>
        <dbReference type="ChEBI" id="CHEBI:61386"/>
        <dbReference type="ChEBI" id="CHEBI:83905"/>
        <dbReference type="ChEBI" id="CHEBI:456216"/>
        <dbReference type="EC" id="6.3.2.10"/>
    </reaction>
</comment>
<dbReference type="GO" id="GO:0009252">
    <property type="term" value="P:peptidoglycan biosynthetic process"/>
    <property type="evidence" value="ECO:0007669"/>
    <property type="project" value="UniProtKB-UniRule"/>
</dbReference>
<dbReference type="Pfam" id="PF02875">
    <property type="entry name" value="Mur_ligase_C"/>
    <property type="match status" value="1"/>
</dbReference>
<dbReference type="GO" id="GO:0051301">
    <property type="term" value="P:cell division"/>
    <property type="evidence" value="ECO:0007669"/>
    <property type="project" value="UniProtKB-KW"/>
</dbReference>
<dbReference type="InterPro" id="IPR051046">
    <property type="entry name" value="MurCDEF_CellWall_CoF430Synth"/>
</dbReference>
<dbReference type="InterPro" id="IPR004101">
    <property type="entry name" value="Mur_ligase_C"/>
</dbReference>
<keyword evidence="6 10" id="KW-0133">Cell shape</keyword>
<dbReference type="Pfam" id="PF08245">
    <property type="entry name" value="Mur_ligase_M"/>
    <property type="match status" value="1"/>
</dbReference>
<keyword evidence="2 10" id="KW-0436">Ligase</keyword>
<dbReference type="InterPro" id="IPR005863">
    <property type="entry name" value="UDP-N-AcMur_synth"/>
</dbReference>
<keyword evidence="5 10" id="KW-0067">ATP-binding</keyword>
<evidence type="ECO:0000256" key="3">
    <source>
        <dbReference type="ARBA" id="ARBA00022618"/>
    </source>
</evidence>
<comment type="similarity">
    <text evidence="10">Belongs to the MurCDEF family. MurF subfamily.</text>
</comment>
<dbReference type="InterPro" id="IPR036615">
    <property type="entry name" value="Mur_ligase_C_dom_sf"/>
</dbReference>
<evidence type="ECO:0000256" key="7">
    <source>
        <dbReference type="ARBA" id="ARBA00022984"/>
    </source>
</evidence>
<dbReference type="Gene3D" id="3.40.1390.10">
    <property type="entry name" value="MurE/MurF, N-terminal domain"/>
    <property type="match status" value="1"/>
</dbReference>
<dbReference type="Gene3D" id="3.40.1190.10">
    <property type="entry name" value="Mur-like, catalytic domain"/>
    <property type="match status" value="1"/>
</dbReference>
<keyword evidence="4 10" id="KW-0547">Nucleotide-binding</keyword>
<dbReference type="InterPro" id="IPR013221">
    <property type="entry name" value="Mur_ligase_cen"/>
</dbReference>
<dbReference type="SUPFAM" id="SSF53244">
    <property type="entry name" value="MurD-like peptide ligases, peptide-binding domain"/>
    <property type="match status" value="1"/>
</dbReference>
<dbReference type="GO" id="GO:0071555">
    <property type="term" value="P:cell wall organization"/>
    <property type="evidence" value="ECO:0007669"/>
    <property type="project" value="UniProtKB-KW"/>
</dbReference>